<keyword evidence="3" id="KW-1185">Reference proteome</keyword>
<reference evidence="2 3" key="1">
    <citation type="submission" date="2016-07" db="EMBL/GenBank/DDBJ databases">
        <title>Pervasive Adenine N6-methylation of Active Genes in Fungi.</title>
        <authorList>
            <consortium name="DOE Joint Genome Institute"/>
            <person name="Mondo S.J."/>
            <person name="Dannebaum R.O."/>
            <person name="Kuo R.C."/>
            <person name="Labutti K."/>
            <person name="Haridas S."/>
            <person name="Kuo A."/>
            <person name="Salamov A."/>
            <person name="Ahrendt S.R."/>
            <person name="Lipzen A."/>
            <person name="Sullivan W."/>
            <person name="Andreopoulos W.B."/>
            <person name="Clum A."/>
            <person name="Lindquist E."/>
            <person name="Daum C."/>
            <person name="Ramamoorthy G.K."/>
            <person name="Gryganskyi A."/>
            <person name="Culley D."/>
            <person name="Magnuson J.K."/>
            <person name="James T.Y."/>
            <person name="O'Malley M.A."/>
            <person name="Stajich J.E."/>
            <person name="Spatafora J.W."/>
            <person name="Visel A."/>
            <person name="Grigoriev I.V."/>
        </authorList>
    </citation>
    <scope>NUCLEOTIDE SEQUENCE [LARGE SCALE GENOMIC DNA]</scope>
    <source>
        <strain evidence="2 3">12-1054</strain>
    </source>
</reference>
<feature type="compositionally biased region" description="Basic and acidic residues" evidence="1">
    <location>
        <begin position="120"/>
        <end position="130"/>
    </location>
</feature>
<feature type="compositionally biased region" description="Polar residues" evidence="1">
    <location>
        <begin position="247"/>
        <end position="256"/>
    </location>
</feature>
<feature type="compositionally biased region" description="Polar residues" evidence="1">
    <location>
        <begin position="292"/>
        <end position="303"/>
    </location>
</feature>
<feature type="compositionally biased region" description="Low complexity" evidence="1">
    <location>
        <begin position="73"/>
        <end position="87"/>
    </location>
</feature>
<organism evidence="2 3">
    <name type="scientific">Protomyces lactucae-debilis</name>
    <dbReference type="NCBI Taxonomy" id="2754530"/>
    <lineage>
        <taxon>Eukaryota</taxon>
        <taxon>Fungi</taxon>
        <taxon>Dikarya</taxon>
        <taxon>Ascomycota</taxon>
        <taxon>Taphrinomycotina</taxon>
        <taxon>Taphrinomycetes</taxon>
        <taxon>Taphrinales</taxon>
        <taxon>Protomycetaceae</taxon>
        <taxon>Protomyces</taxon>
    </lineage>
</organism>
<evidence type="ECO:0000313" key="2">
    <source>
        <dbReference type="EMBL" id="ORY74575.1"/>
    </source>
</evidence>
<dbReference type="AlphaFoldDB" id="A0A1Y2EUP7"/>
<evidence type="ECO:0000313" key="3">
    <source>
        <dbReference type="Proteomes" id="UP000193685"/>
    </source>
</evidence>
<dbReference type="Proteomes" id="UP000193685">
    <property type="component" value="Unassembled WGS sequence"/>
</dbReference>
<proteinExistence type="predicted"/>
<evidence type="ECO:0000256" key="1">
    <source>
        <dbReference type="SAM" id="MobiDB-lite"/>
    </source>
</evidence>
<protein>
    <submittedName>
        <fullName evidence="2">Uncharacterized protein</fullName>
    </submittedName>
</protein>
<sequence length="360" mass="40327">MLKDLKLKQELNEDAPANFETPGEWKVYDETPVLNTLVEEEEDERTPSDAPDSRPQSIAAEVAPPLLKADGVSQESESKSLPELPLSMIHMPTLPDVRNTKEHELPALPGSYKDALPDLPEMRQEPEPVHDGPVSMPKLALSTDDLRTERIMELDPALSVNKLRGGHFPHPPTLRQKRAQHSSRPKSFVQETAFRPLSPVQPISRFSVDSPVDNDYRFTSSIEVRESDRLAQELLDELQTGTSVAETNEASLQEPSMQEGALPRNSRSLDESPREMTVPLAQTLDNVPRRPPSTNRARSSSGSRFLEALEAPARLDVQRAMDSKTLDLLEPQNRIVEIQRRIHILSTLPSELQAYLQIKS</sequence>
<gene>
    <name evidence="2" type="ORF">BCR37DRAFT_395734</name>
</gene>
<feature type="region of interest" description="Disordered" evidence="1">
    <location>
        <begin position="247"/>
        <end position="305"/>
    </location>
</feature>
<dbReference type="RefSeq" id="XP_040722049.1">
    <property type="nucleotide sequence ID" value="XM_040871664.1"/>
</dbReference>
<dbReference type="EMBL" id="MCFI01000029">
    <property type="protein sequence ID" value="ORY74575.1"/>
    <property type="molecule type" value="Genomic_DNA"/>
</dbReference>
<dbReference type="GeneID" id="63788263"/>
<feature type="region of interest" description="Disordered" evidence="1">
    <location>
        <begin position="105"/>
        <end position="138"/>
    </location>
</feature>
<comment type="caution">
    <text evidence="2">The sequence shown here is derived from an EMBL/GenBank/DDBJ whole genome shotgun (WGS) entry which is preliminary data.</text>
</comment>
<feature type="region of interest" description="Disordered" evidence="1">
    <location>
        <begin position="162"/>
        <end position="183"/>
    </location>
</feature>
<feature type="region of interest" description="Disordered" evidence="1">
    <location>
        <begin position="1"/>
        <end position="87"/>
    </location>
</feature>
<accession>A0A1Y2EUP7</accession>
<feature type="compositionally biased region" description="Basic and acidic residues" evidence="1">
    <location>
        <begin position="1"/>
        <end position="11"/>
    </location>
</feature>
<name>A0A1Y2EUP7_PROLT</name>